<dbReference type="Pfam" id="PF04085">
    <property type="entry name" value="MreC"/>
    <property type="match status" value="1"/>
</dbReference>
<keyword evidence="8" id="KW-1185">Reference proteome</keyword>
<dbReference type="GO" id="GO:0008360">
    <property type="term" value="P:regulation of cell shape"/>
    <property type="evidence" value="ECO:0007669"/>
    <property type="project" value="UniProtKB-KW"/>
</dbReference>
<evidence type="ECO:0000256" key="2">
    <source>
        <dbReference type="ARBA" id="ARBA00013855"/>
    </source>
</evidence>
<keyword evidence="5" id="KW-0472">Membrane</keyword>
<dbReference type="InterPro" id="IPR055342">
    <property type="entry name" value="MreC_beta-barrel_core"/>
</dbReference>
<name>A0A6H2DJ45_9SPHN</name>
<reference evidence="7 8" key="1">
    <citation type="submission" date="2020-04" db="EMBL/GenBank/DDBJ databases">
        <title>Genome sequence for Sphingorhabdus sp. strain M1.</title>
        <authorList>
            <person name="Park S.-J."/>
        </authorList>
    </citation>
    <scope>NUCLEOTIDE SEQUENCE [LARGE SCALE GENOMIC DNA]</scope>
    <source>
        <strain evidence="7 8">JK6</strain>
    </source>
</reference>
<evidence type="ECO:0000313" key="8">
    <source>
        <dbReference type="Proteomes" id="UP000501600"/>
    </source>
</evidence>
<sequence length="302" mass="31813">MAPPKNRRPGFSKRAQYSIFAGYMLGILGAVVGLLLLLISIVDPRGFSTLRTIGAEVTAPVSKTLSEARGATGSASNNISAYFYAASKNAAMLEELEKSRIEILEARALKQENERLKRLLKLKEDVGDSIALGRLISSTSSSSRRIATLGLGSTSGLLVGQPVRAPEGLVGRVLETGPSTSRILLVSDAKNVTPVKRASDELPAFATGRGDGTVDVRPINLGTNPFKGGDLLITSGSGGLYSPGIPVAIVIRKTETGAIARILANSAKVSHVIVQPIFQAETMRQIAKDEAERPAEIPEGGQ</sequence>
<organism evidence="7 8">
    <name type="scientific">Parasphingorhabdus halotolerans</name>
    <dbReference type="NCBI Taxonomy" id="2725558"/>
    <lineage>
        <taxon>Bacteria</taxon>
        <taxon>Pseudomonadati</taxon>
        <taxon>Pseudomonadota</taxon>
        <taxon>Alphaproteobacteria</taxon>
        <taxon>Sphingomonadales</taxon>
        <taxon>Sphingomonadaceae</taxon>
        <taxon>Parasphingorhabdus</taxon>
    </lineage>
</organism>
<dbReference type="KEGG" id="phao:HF685_03070"/>
<comment type="similarity">
    <text evidence="1">Belongs to the MreC family.</text>
</comment>
<dbReference type="RefSeq" id="WP_168818253.1">
    <property type="nucleotide sequence ID" value="NZ_CP051217.1"/>
</dbReference>
<proteinExistence type="inferred from homology"/>
<dbReference type="GO" id="GO:0005886">
    <property type="term" value="C:plasma membrane"/>
    <property type="evidence" value="ECO:0007669"/>
    <property type="project" value="TreeGrafter"/>
</dbReference>
<evidence type="ECO:0000256" key="1">
    <source>
        <dbReference type="ARBA" id="ARBA00009369"/>
    </source>
</evidence>
<keyword evidence="5" id="KW-1133">Transmembrane helix</keyword>
<feature type="domain" description="Rod shape-determining protein MreC beta-barrel core" evidence="6">
    <location>
        <begin position="136"/>
        <end position="274"/>
    </location>
</feature>
<feature type="transmembrane region" description="Helical" evidence="5">
    <location>
        <begin position="20"/>
        <end position="42"/>
    </location>
</feature>
<protein>
    <recommendedName>
        <fullName evidence="2">Cell shape-determining protein MreC</fullName>
    </recommendedName>
    <alternativeName>
        <fullName evidence="4">Cell shape protein MreC</fullName>
    </alternativeName>
</protein>
<keyword evidence="5" id="KW-0812">Transmembrane</keyword>
<evidence type="ECO:0000313" key="7">
    <source>
        <dbReference type="EMBL" id="QJB68410.1"/>
    </source>
</evidence>
<dbReference type="Proteomes" id="UP000501600">
    <property type="component" value="Chromosome"/>
</dbReference>
<evidence type="ECO:0000256" key="5">
    <source>
        <dbReference type="SAM" id="Phobius"/>
    </source>
</evidence>
<dbReference type="InterPro" id="IPR007221">
    <property type="entry name" value="MreC"/>
</dbReference>
<evidence type="ECO:0000259" key="6">
    <source>
        <dbReference type="Pfam" id="PF04085"/>
    </source>
</evidence>
<dbReference type="AlphaFoldDB" id="A0A6H2DJ45"/>
<keyword evidence="3" id="KW-0133">Cell shape</keyword>
<dbReference type="EMBL" id="CP051217">
    <property type="protein sequence ID" value="QJB68410.1"/>
    <property type="molecule type" value="Genomic_DNA"/>
</dbReference>
<dbReference type="Gene3D" id="2.40.10.350">
    <property type="entry name" value="Rod shape-determining protein MreC, domain 2"/>
    <property type="match status" value="1"/>
</dbReference>
<dbReference type="InterPro" id="IPR042175">
    <property type="entry name" value="Cell/Rod_MreC_2"/>
</dbReference>
<evidence type="ECO:0000256" key="4">
    <source>
        <dbReference type="ARBA" id="ARBA00032089"/>
    </source>
</evidence>
<dbReference type="InterPro" id="IPR042177">
    <property type="entry name" value="Cell/Rod_1"/>
</dbReference>
<dbReference type="PANTHER" id="PTHR34138">
    <property type="entry name" value="CELL SHAPE-DETERMINING PROTEIN MREC"/>
    <property type="match status" value="1"/>
</dbReference>
<accession>A0A6H2DJ45</accession>
<dbReference type="Gene3D" id="2.40.10.340">
    <property type="entry name" value="Rod shape-determining protein MreC, domain 1"/>
    <property type="match status" value="1"/>
</dbReference>
<dbReference type="PANTHER" id="PTHR34138:SF1">
    <property type="entry name" value="CELL SHAPE-DETERMINING PROTEIN MREC"/>
    <property type="match status" value="1"/>
</dbReference>
<dbReference type="NCBIfam" id="NF010513">
    <property type="entry name" value="PRK13922.12-3"/>
    <property type="match status" value="1"/>
</dbReference>
<evidence type="ECO:0000256" key="3">
    <source>
        <dbReference type="ARBA" id="ARBA00022960"/>
    </source>
</evidence>
<gene>
    <name evidence="7" type="primary">mreC</name>
    <name evidence="7" type="ORF">HF685_03070</name>
</gene>